<reference evidence="2 3" key="1">
    <citation type="journal article" date="2016" name="Mol. Biol. Evol.">
        <title>Comparative Genomics of Early-Diverging Mushroom-Forming Fungi Provides Insights into the Origins of Lignocellulose Decay Capabilities.</title>
        <authorList>
            <person name="Nagy L.G."/>
            <person name="Riley R."/>
            <person name="Tritt A."/>
            <person name="Adam C."/>
            <person name="Daum C."/>
            <person name="Floudas D."/>
            <person name="Sun H."/>
            <person name="Yadav J.S."/>
            <person name="Pangilinan J."/>
            <person name="Larsson K.H."/>
            <person name="Matsuura K."/>
            <person name="Barry K."/>
            <person name="Labutti K."/>
            <person name="Kuo R."/>
            <person name="Ohm R.A."/>
            <person name="Bhattacharya S.S."/>
            <person name="Shirouzu T."/>
            <person name="Yoshinaga Y."/>
            <person name="Martin F.M."/>
            <person name="Grigoriev I.V."/>
            <person name="Hibbett D.S."/>
        </authorList>
    </citation>
    <scope>NUCLEOTIDE SEQUENCE [LARGE SCALE GENOMIC DNA]</scope>
    <source>
        <strain evidence="2 3">L-15889</strain>
    </source>
</reference>
<organism evidence="2 3">
    <name type="scientific">Daedalea quercina L-15889</name>
    <dbReference type="NCBI Taxonomy" id="1314783"/>
    <lineage>
        <taxon>Eukaryota</taxon>
        <taxon>Fungi</taxon>
        <taxon>Dikarya</taxon>
        <taxon>Basidiomycota</taxon>
        <taxon>Agaricomycotina</taxon>
        <taxon>Agaricomycetes</taxon>
        <taxon>Polyporales</taxon>
        <taxon>Fomitopsis</taxon>
    </lineage>
</organism>
<evidence type="ECO:0000313" key="3">
    <source>
        <dbReference type="Proteomes" id="UP000076727"/>
    </source>
</evidence>
<dbReference type="Proteomes" id="UP000076727">
    <property type="component" value="Unassembled WGS sequence"/>
</dbReference>
<accession>A0A165KHC2</accession>
<name>A0A165KHC2_9APHY</name>
<evidence type="ECO:0000313" key="2">
    <source>
        <dbReference type="EMBL" id="KZT63134.1"/>
    </source>
</evidence>
<dbReference type="AlphaFoldDB" id="A0A165KHC2"/>
<sequence>MSERRPGKGRAQGVISGLITRAGAASAGRGFIPRVRPGAIGERGREQRWGITRDGEEGCVRDVLKEDSGRWMQNDEGQSRIDGTAAPSLSPSPTGAVGGEAQRRKPWKVVAVALVAAGFPPWIKIMRRT</sequence>
<keyword evidence="3" id="KW-1185">Reference proteome</keyword>
<dbReference type="EMBL" id="KV429241">
    <property type="protein sequence ID" value="KZT63134.1"/>
    <property type="molecule type" value="Genomic_DNA"/>
</dbReference>
<evidence type="ECO:0000256" key="1">
    <source>
        <dbReference type="SAM" id="MobiDB-lite"/>
    </source>
</evidence>
<gene>
    <name evidence="2" type="ORF">DAEQUDRAFT_770884</name>
</gene>
<feature type="region of interest" description="Disordered" evidence="1">
    <location>
        <begin position="65"/>
        <end position="103"/>
    </location>
</feature>
<protein>
    <submittedName>
        <fullName evidence="2">Uncharacterized protein</fullName>
    </submittedName>
</protein>
<proteinExistence type="predicted"/>